<dbReference type="EMBL" id="AZIL01000289">
    <property type="protein sequence ID" value="EWM28462.1"/>
    <property type="molecule type" value="Genomic_DNA"/>
</dbReference>
<dbReference type="PROSITE" id="PS50237">
    <property type="entry name" value="HECT"/>
    <property type="match status" value="1"/>
</dbReference>
<proteinExistence type="predicted"/>
<dbReference type="InterPro" id="IPR035983">
    <property type="entry name" value="Hect_E3_ubiquitin_ligase"/>
</dbReference>
<reference evidence="7 8" key="1">
    <citation type="journal article" date="2014" name="Mol. Plant">
        <title>Chromosome Scale Genome Assembly and Transcriptome Profiling of Nannochloropsis gaditana in Nitrogen Depletion.</title>
        <authorList>
            <person name="Corteggiani Carpinelli E."/>
            <person name="Telatin A."/>
            <person name="Vitulo N."/>
            <person name="Forcato C."/>
            <person name="D'Angelo M."/>
            <person name="Schiavon R."/>
            <person name="Vezzi A."/>
            <person name="Giacometti G.M."/>
            <person name="Morosinotto T."/>
            <person name="Valle G."/>
        </authorList>
    </citation>
    <scope>NUCLEOTIDE SEQUENCE [LARGE SCALE GENOMIC DNA]</scope>
    <source>
        <strain evidence="7 8">B-31</strain>
    </source>
</reference>
<evidence type="ECO:0000313" key="7">
    <source>
        <dbReference type="EMBL" id="EWM28462.1"/>
    </source>
</evidence>
<protein>
    <recommendedName>
        <fullName evidence="2">HECT-type E3 ubiquitin transferase</fullName>
        <ecNumber evidence="2">2.3.2.26</ecNumber>
    </recommendedName>
</protein>
<comment type="catalytic activity">
    <reaction evidence="1">
        <text>S-ubiquitinyl-[E2 ubiquitin-conjugating enzyme]-L-cysteine + [acceptor protein]-L-lysine = [E2 ubiquitin-conjugating enzyme]-L-cysteine + N(6)-ubiquitinyl-[acceptor protein]-L-lysine.</text>
        <dbReference type="EC" id="2.3.2.26"/>
    </reaction>
</comment>
<feature type="domain" description="HECT" evidence="6">
    <location>
        <begin position="1"/>
        <end position="172"/>
    </location>
</feature>
<evidence type="ECO:0000313" key="8">
    <source>
        <dbReference type="Proteomes" id="UP000019335"/>
    </source>
</evidence>
<sequence>MEVTAENAREYVELYLLWVLEDSIKPHFEAFRKGFLKVCGGDALNLFHPQELEVLLCGAPHLDFHALEAAAQYEEPLNATSQLIKNFWKILHSFDETEKKLFLKFISGSDRAPIRGLGSMTFVISKHGDDSDRLPSAHTCFNHLLLPLYSSKEKLEAKLKAAMLNSEGFGVRTCVQPFLWALVTICHVKRLSGLPWRIIRAWSSHAVGERWCQVGAWW</sequence>
<dbReference type="Gene3D" id="3.90.1750.10">
    <property type="entry name" value="Hect, E3 ligase catalytic domains"/>
    <property type="match status" value="1"/>
</dbReference>
<comment type="caution">
    <text evidence="7">The sequence shown here is derived from an EMBL/GenBank/DDBJ whole genome shotgun (WGS) entry which is preliminary data.</text>
</comment>
<dbReference type="GO" id="GO:0061630">
    <property type="term" value="F:ubiquitin protein ligase activity"/>
    <property type="evidence" value="ECO:0007669"/>
    <property type="project" value="UniProtKB-EC"/>
</dbReference>
<evidence type="ECO:0000256" key="4">
    <source>
        <dbReference type="ARBA" id="ARBA00022786"/>
    </source>
</evidence>
<accession>W7TQV1</accession>
<evidence type="ECO:0000256" key="2">
    <source>
        <dbReference type="ARBA" id="ARBA00012485"/>
    </source>
</evidence>
<dbReference type="PANTHER" id="PTHR45700">
    <property type="entry name" value="UBIQUITIN-PROTEIN LIGASE E3C"/>
    <property type="match status" value="1"/>
</dbReference>
<evidence type="ECO:0000256" key="3">
    <source>
        <dbReference type="ARBA" id="ARBA00022679"/>
    </source>
</evidence>
<dbReference type="InterPro" id="IPR044611">
    <property type="entry name" value="E3A/B/C-like"/>
</dbReference>
<dbReference type="EC" id="2.3.2.26" evidence="2"/>
<dbReference type="OrthoDB" id="8068875at2759"/>
<dbReference type="GO" id="GO:0000209">
    <property type="term" value="P:protein polyubiquitination"/>
    <property type="evidence" value="ECO:0007669"/>
    <property type="project" value="InterPro"/>
</dbReference>
<feature type="active site" description="Glycyl thioester intermediate" evidence="5">
    <location>
        <position position="140"/>
    </location>
</feature>
<name>W7TQV1_9STRA</name>
<evidence type="ECO:0000259" key="6">
    <source>
        <dbReference type="PROSITE" id="PS50237"/>
    </source>
</evidence>
<gene>
    <name evidence="7" type="ORF">Naga_100617g4</name>
</gene>
<dbReference type="Gene3D" id="3.30.2160.10">
    <property type="entry name" value="Hect, E3 ligase catalytic domain"/>
    <property type="match status" value="1"/>
</dbReference>
<keyword evidence="3" id="KW-0808">Transferase</keyword>
<organism evidence="7 8">
    <name type="scientific">Nannochloropsis gaditana</name>
    <dbReference type="NCBI Taxonomy" id="72520"/>
    <lineage>
        <taxon>Eukaryota</taxon>
        <taxon>Sar</taxon>
        <taxon>Stramenopiles</taxon>
        <taxon>Ochrophyta</taxon>
        <taxon>Eustigmatophyceae</taxon>
        <taxon>Eustigmatales</taxon>
        <taxon>Monodopsidaceae</taxon>
        <taxon>Nannochloropsis</taxon>
    </lineage>
</organism>
<evidence type="ECO:0000256" key="1">
    <source>
        <dbReference type="ARBA" id="ARBA00000885"/>
    </source>
</evidence>
<dbReference type="Gene3D" id="3.30.2410.10">
    <property type="entry name" value="Hect, E3 ligase catalytic domain"/>
    <property type="match status" value="1"/>
</dbReference>
<dbReference type="SUPFAM" id="SSF56204">
    <property type="entry name" value="Hect, E3 ligase catalytic domain"/>
    <property type="match status" value="1"/>
</dbReference>
<dbReference type="Proteomes" id="UP000019335">
    <property type="component" value="Chromosome 4"/>
</dbReference>
<dbReference type="AlphaFoldDB" id="W7TQV1"/>
<keyword evidence="8" id="KW-1185">Reference proteome</keyword>
<dbReference type="SMART" id="SM00119">
    <property type="entry name" value="HECTc"/>
    <property type="match status" value="1"/>
</dbReference>
<evidence type="ECO:0000256" key="5">
    <source>
        <dbReference type="PROSITE-ProRule" id="PRU00104"/>
    </source>
</evidence>
<dbReference type="InterPro" id="IPR000569">
    <property type="entry name" value="HECT_dom"/>
</dbReference>
<keyword evidence="4 5" id="KW-0833">Ubl conjugation pathway</keyword>
<dbReference type="Pfam" id="PF00632">
    <property type="entry name" value="HECT"/>
    <property type="match status" value="1"/>
</dbReference>
<dbReference type="FunFam" id="3.30.2410.10:FF:000003">
    <property type="entry name" value="probable E3 ubiquitin-protein ligase HERC4 isoform X1"/>
    <property type="match status" value="1"/>
</dbReference>
<dbReference type="PANTHER" id="PTHR45700:SF8">
    <property type="entry name" value="HECT-TYPE E3 UBIQUITIN TRANSFERASE"/>
    <property type="match status" value="1"/>
</dbReference>